<keyword evidence="3" id="KW-0547">Nucleotide-binding</keyword>
<keyword evidence="4" id="KW-0067">ATP-binding</keyword>
<evidence type="ECO:0000259" key="8">
    <source>
        <dbReference type="PROSITE" id="PS50067"/>
    </source>
</evidence>
<organism evidence="9 10">
    <name type="scientific">Desmophyllum pertusum</name>
    <dbReference type="NCBI Taxonomy" id="174260"/>
    <lineage>
        <taxon>Eukaryota</taxon>
        <taxon>Metazoa</taxon>
        <taxon>Cnidaria</taxon>
        <taxon>Anthozoa</taxon>
        <taxon>Hexacorallia</taxon>
        <taxon>Scleractinia</taxon>
        <taxon>Caryophylliina</taxon>
        <taxon>Caryophylliidae</taxon>
        <taxon>Desmophyllum</taxon>
    </lineage>
</organism>
<dbReference type="PANTHER" id="PTHR47972">
    <property type="entry name" value="KINESIN-LIKE PROTEIN KLP-3"/>
    <property type="match status" value="1"/>
</dbReference>
<dbReference type="Proteomes" id="UP001163046">
    <property type="component" value="Unassembled WGS sequence"/>
</dbReference>
<dbReference type="GO" id="GO:0005524">
    <property type="term" value="F:ATP binding"/>
    <property type="evidence" value="ECO:0007669"/>
    <property type="project" value="UniProtKB-KW"/>
</dbReference>
<dbReference type="EMBL" id="MU825873">
    <property type="protein sequence ID" value="KAJ7387878.1"/>
    <property type="molecule type" value="Genomic_DNA"/>
</dbReference>
<keyword evidence="5" id="KW-0505">Motor protein</keyword>
<proteinExistence type="inferred from homology"/>
<feature type="domain" description="Kinesin motor" evidence="8">
    <location>
        <begin position="69"/>
        <end position="144"/>
    </location>
</feature>
<dbReference type="InterPro" id="IPR027417">
    <property type="entry name" value="P-loop_NTPase"/>
</dbReference>
<dbReference type="PROSITE" id="PS50067">
    <property type="entry name" value="KINESIN_MOTOR_2"/>
    <property type="match status" value="1"/>
</dbReference>
<evidence type="ECO:0000313" key="9">
    <source>
        <dbReference type="EMBL" id="KAJ7387878.1"/>
    </source>
</evidence>
<dbReference type="SUPFAM" id="SSF52540">
    <property type="entry name" value="P-loop containing nucleoside triphosphate hydrolases"/>
    <property type="match status" value="1"/>
</dbReference>
<keyword evidence="6" id="KW-0206">Cytoskeleton</keyword>
<dbReference type="Pfam" id="PF16796">
    <property type="entry name" value="Microtub_bd"/>
    <property type="match status" value="1"/>
</dbReference>
<keyword evidence="2" id="KW-0493">Microtubule</keyword>
<sequence>MNRNISVVQKVNLEKNPLPIVTQKRDNCKNTKRRYEGFKMTWPVWNPKLRSEETIRRDLHNTIQELKGNIRVFCRVRPMLTAEESQRSCAFSFGQDERELVVEPTSPNESICGTKKAAPKHEFAFDKVFTASSSQEDVFGEISQ</sequence>
<evidence type="ECO:0000313" key="10">
    <source>
        <dbReference type="Proteomes" id="UP001163046"/>
    </source>
</evidence>
<name>A0A9W9ZVT8_9CNID</name>
<evidence type="ECO:0000256" key="3">
    <source>
        <dbReference type="ARBA" id="ARBA00022741"/>
    </source>
</evidence>
<dbReference type="GO" id="GO:0005874">
    <property type="term" value="C:microtubule"/>
    <property type="evidence" value="ECO:0007669"/>
    <property type="project" value="UniProtKB-KW"/>
</dbReference>
<keyword evidence="6" id="KW-0963">Cytoplasm</keyword>
<gene>
    <name evidence="9" type="primary">KIFC1_2</name>
    <name evidence="9" type="ORF">OS493_001227</name>
</gene>
<evidence type="ECO:0000256" key="6">
    <source>
        <dbReference type="ARBA" id="ARBA00023212"/>
    </source>
</evidence>
<comment type="subcellular location">
    <subcellularLocation>
        <location evidence="1">Cytoplasm</location>
        <location evidence="1">Cytoskeleton</location>
    </subcellularLocation>
</comment>
<evidence type="ECO:0000256" key="2">
    <source>
        <dbReference type="ARBA" id="ARBA00022701"/>
    </source>
</evidence>
<protein>
    <submittedName>
        <fullName evidence="9">Kinesin-like protein kifc1</fullName>
    </submittedName>
</protein>
<comment type="caution">
    <text evidence="9">The sequence shown here is derived from an EMBL/GenBank/DDBJ whole genome shotgun (WGS) entry which is preliminary data.</text>
</comment>
<reference evidence="9" key="1">
    <citation type="submission" date="2023-01" db="EMBL/GenBank/DDBJ databases">
        <title>Genome assembly of the deep-sea coral Lophelia pertusa.</title>
        <authorList>
            <person name="Herrera S."/>
            <person name="Cordes E."/>
        </authorList>
    </citation>
    <scope>NUCLEOTIDE SEQUENCE</scope>
    <source>
        <strain evidence="9">USNM1676648</strain>
        <tissue evidence="9">Polyp</tissue>
    </source>
</reference>
<dbReference type="AlphaFoldDB" id="A0A9W9ZVT8"/>
<accession>A0A9W9ZVT8</accession>
<evidence type="ECO:0000256" key="4">
    <source>
        <dbReference type="ARBA" id="ARBA00022840"/>
    </source>
</evidence>
<evidence type="ECO:0000256" key="5">
    <source>
        <dbReference type="ARBA" id="ARBA00023175"/>
    </source>
</evidence>
<dbReference type="Gene3D" id="3.40.850.10">
    <property type="entry name" value="Kinesin motor domain"/>
    <property type="match status" value="1"/>
</dbReference>
<dbReference type="GO" id="GO:0003777">
    <property type="term" value="F:microtubule motor activity"/>
    <property type="evidence" value="ECO:0007669"/>
    <property type="project" value="InterPro"/>
</dbReference>
<dbReference type="InterPro" id="IPR031852">
    <property type="entry name" value="Vik1/Cik1_MT-bd"/>
</dbReference>
<evidence type="ECO:0000256" key="1">
    <source>
        <dbReference type="ARBA" id="ARBA00004245"/>
    </source>
</evidence>
<dbReference type="PANTHER" id="PTHR47972:SF45">
    <property type="entry name" value="PROTEIN CLARET SEGREGATIONAL"/>
    <property type="match status" value="1"/>
</dbReference>
<comment type="caution">
    <text evidence="7">Lacks conserved residue(s) required for the propagation of feature annotation.</text>
</comment>
<keyword evidence="10" id="KW-1185">Reference proteome</keyword>
<dbReference type="GO" id="GO:0007018">
    <property type="term" value="P:microtubule-based movement"/>
    <property type="evidence" value="ECO:0007669"/>
    <property type="project" value="InterPro"/>
</dbReference>
<evidence type="ECO:0000256" key="7">
    <source>
        <dbReference type="PROSITE-ProRule" id="PRU00283"/>
    </source>
</evidence>
<dbReference type="InterPro" id="IPR036961">
    <property type="entry name" value="Kinesin_motor_dom_sf"/>
</dbReference>
<dbReference type="OrthoDB" id="3176171at2759"/>
<dbReference type="InterPro" id="IPR027640">
    <property type="entry name" value="Kinesin-like_fam"/>
</dbReference>
<comment type="similarity">
    <text evidence="7">Belongs to the TRAFAC class myosin-kinesin ATPase superfamily. Kinesin family.</text>
</comment>
<dbReference type="GO" id="GO:0008017">
    <property type="term" value="F:microtubule binding"/>
    <property type="evidence" value="ECO:0007669"/>
    <property type="project" value="InterPro"/>
</dbReference>
<dbReference type="InterPro" id="IPR001752">
    <property type="entry name" value="Kinesin_motor_dom"/>
</dbReference>